<gene>
    <name evidence="2" type="ORF">K444DRAFT_670947</name>
</gene>
<sequence length="199" mass="22231">MRILVAKAEKRAREEGKEILFKIGIQIDPERLELFKRRKATKEADSASPSAGSTPSSLPPAAVQDNSDIEINTPMGNVPPSAVEHVDAFSPDSSEFQTDSLHLHLKDNVLSIPIMRQGFEYPEVLTPRRADPVYGFVIPELQLRGDEGNFLLVVKVSKFEEYVRHCRRWNNDMGLQMASCVLSILRLGDGPGAIAKRHR</sequence>
<name>A0A2J6SEU6_9HELO</name>
<organism evidence="2 3">
    <name type="scientific">Hyaloscypha bicolor E</name>
    <dbReference type="NCBI Taxonomy" id="1095630"/>
    <lineage>
        <taxon>Eukaryota</taxon>
        <taxon>Fungi</taxon>
        <taxon>Dikarya</taxon>
        <taxon>Ascomycota</taxon>
        <taxon>Pezizomycotina</taxon>
        <taxon>Leotiomycetes</taxon>
        <taxon>Helotiales</taxon>
        <taxon>Hyaloscyphaceae</taxon>
        <taxon>Hyaloscypha</taxon>
        <taxon>Hyaloscypha bicolor</taxon>
    </lineage>
</organism>
<feature type="compositionally biased region" description="Low complexity" evidence="1">
    <location>
        <begin position="46"/>
        <end position="62"/>
    </location>
</feature>
<reference evidence="2 3" key="1">
    <citation type="submission" date="2016-04" db="EMBL/GenBank/DDBJ databases">
        <title>A degradative enzymes factory behind the ericoid mycorrhizal symbiosis.</title>
        <authorList>
            <consortium name="DOE Joint Genome Institute"/>
            <person name="Martino E."/>
            <person name="Morin E."/>
            <person name="Grelet G."/>
            <person name="Kuo A."/>
            <person name="Kohler A."/>
            <person name="Daghino S."/>
            <person name="Barry K."/>
            <person name="Choi C."/>
            <person name="Cichocki N."/>
            <person name="Clum A."/>
            <person name="Copeland A."/>
            <person name="Hainaut M."/>
            <person name="Haridas S."/>
            <person name="Labutti K."/>
            <person name="Lindquist E."/>
            <person name="Lipzen A."/>
            <person name="Khouja H.-R."/>
            <person name="Murat C."/>
            <person name="Ohm R."/>
            <person name="Olson A."/>
            <person name="Spatafora J."/>
            <person name="Veneault-Fourrey C."/>
            <person name="Henrissat B."/>
            <person name="Grigoriev I."/>
            <person name="Martin F."/>
            <person name="Perotto S."/>
        </authorList>
    </citation>
    <scope>NUCLEOTIDE SEQUENCE [LARGE SCALE GENOMIC DNA]</scope>
    <source>
        <strain evidence="2 3">E</strain>
    </source>
</reference>
<dbReference type="RefSeq" id="XP_024726192.1">
    <property type="nucleotide sequence ID" value="XM_024887689.1"/>
</dbReference>
<keyword evidence="3" id="KW-1185">Reference proteome</keyword>
<dbReference type="Proteomes" id="UP000235371">
    <property type="component" value="Unassembled WGS sequence"/>
</dbReference>
<proteinExistence type="predicted"/>
<dbReference type="AlphaFoldDB" id="A0A2J6SEU6"/>
<dbReference type="InParanoid" id="A0A2J6SEU6"/>
<accession>A0A2J6SEU6</accession>
<evidence type="ECO:0000313" key="3">
    <source>
        <dbReference type="Proteomes" id="UP000235371"/>
    </source>
</evidence>
<feature type="region of interest" description="Disordered" evidence="1">
    <location>
        <begin position="38"/>
        <end position="74"/>
    </location>
</feature>
<dbReference type="EMBL" id="KZ613921">
    <property type="protein sequence ID" value="PMD49288.1"/>
    <property type="molecule type" value="Genomic_DNA"/>
</dbReference>
<evidence type="ECO:0000256" key="1">
    <source>
        <dbReference type="SAM" id="MobiDB-lite"/>
    </source>
</evidence>
<evidence type="ECO:0000313" key="2">
    <source>
        <dbReference type="EMBL" id="PMD49288.1"/>
    </source>
</evidence>
<protein>
    <submittedName>
        <fullName evidence="2">Uncharacterized protein</fullName>
    </submittedName>
</protein>
<dbReference type="GeneID" id="36595765"/>